<sequence>MDSVSASGAQTQRGQKSTLTLSARKRRKKASDKKYRLTKVALSESFDAWKDLKESGGWTHGELAAHLLDTCAQTLLYCTELQEAKFILVQKCLWAYLTQGPGCLVTGLTTTQSLRLRENFPPGTSQSHRCVIQLSSIATPNLGGCVLPAFDMFPVLELWDADYPSGNMANLANLGATP</sequence>
<accession>A0A9Q1BGX4</accession>
<keyword evidence="3" id="KW-1185">Reference proteome</keyword>
<evidence type="ECO:0000256" key="1">
    <source>
        <dbReference type="SAM" id="MobiDB-lite"/>
    </source>
</evidence>
<reference evidence="2" key="1">
    <citation type="submission" date="2021-10" db="EMBL/GenBank/DDBJ databases">
        <title>Tropical sea cucumber genome reveals ecological adaptation and Cuvierian tubules defense mechanism.</title>
        <authorList>
            <person name="Chen T."/>
        </authorList>
    </citation>
    <scope>NUCLEOTIDE SEQUENCE</scope>
    <source>
        <strain evidence="2">Nanhai2018</strain>
        <tissue evidence="2">Muscle</tissue>
    </source>
</reference>
<evidence type="ECO:0000313" key="2">
    <source>
        <dbReference type="EMBL" id="KAJ8025338.1"/>
    </source>
</evidence>
<proteinExistence type="predicted"/>
<gene>
    <name evidence="2" type="ORF">HOLleu_35521</name>
</gene>
<dbReference type="AlphaFoldDB" id="A0A9Q1BGX4"/>
<dbReference type="EMBL" id="JAIZAY010000018">
    <property type="protein sequence ID" value="KAJ8025338.1"/>
    <property type="molecule type" value="Genomic_DNA"/>
</dbReference>
<name>A0A9Q1BGX4_HOLLE</name>
<organism evidence="2 3">
    <name type="scientific">Holothuria leucospilota</name>
    <name type="common">Black long sea cucumber</name>
    <name type="synonym">Mertensiothuria leucospilota</name>
    <dbReference type="NCBI Taxonomy" id="206669"/>
    <lineage>
        <taxon>Eukaryota</taxon>
        <taxon>Metazoa</taxon>
        <taxon>Echinodermata</taxon>
        <taxon>Eleutherozoa</taxon>
        <taxon>Echinozoa</taxon>
        <taxon>Holothuroidea</taxon>
        <taxon>Aspidochirotacea</taxon>
        <taxon>Aspidochirotida</taxon>
        <taxon>Holothuriidae</taxon>
        <taxon>Holothuria</taxon>
    </lineage>
</organism>
<dbReference type="Proteomes" id="UP001152320">
    <property type="component" value="Chromosome 18"/>
</dbReference>
<comment type="caution">
    <text evidence="2">The sequence shown here is derived from an EMBL/GenBank/DDBJ whole genome shotgun (WGS) entry which is preliminary data.</text>
</comment>
<evidence type="ECO:0000313" key="3">
    <source>
        <dbReference type="Proteomes" id="UP001152320"/>
    </source>
</evidence>
<protein>
    <submittedName>
        <fullName evidence="2">Uncharacterized protein</fullName>
    </submittedName>
</protein>
<feature type="region of interest" description="Disordered" evidence="1">
    <location>
        <begin position="1"/>
        <end position="31"/>
    </location>
</feature>
<feature type="compositionally biased region" description="Polar residues" evidence="1">
    <location>
        <begin position="1"/>
        <end position="21"/>
    </location>
</feature>